<dbReference type="CDD" id="cd01335">
    <property type="entry name" value="Radical_SAM"/>
    <property type="match status" value="1"/>
</dbReference>
<dbReference type="InterPro" id="IPR023404">
    <property type="entry name" value="rSAM_horseshoe"/>
</dbReference>
<evidence type="ECO:0000256" key="5">
    <source>
        <dbReference type="ARBA" id="ARBA00023014"/>
    </source>
</evidence>
<sequence>GISIRSLFFSLAKHISEKLKKINKPPLIVWGGIQPTLNPEKCLPWADIIVIGEGEKAFVEICKDKKFKGIKNIYYHLKNRVIRNDTGYVEENLDSIPFPDFSDKNKYLINENKLVPLSEKYKTRYYLMTSKGCPFNCSYCCNSTLSKMCRGKYLRRRSVDNVISELKEAKKNCPNLLSISFVDDVFTFDKEWLKDFSPKYKKEINIPFFCFTHAKMCDEEIIKYLKFAGLSSVAMGVQSFSYRIKKIYSRFEKNEQIIKVLKLLKKYKIEFTLDIIMDNPLEEEEDLKINLNCLLKIPSPFHLSTHTLTYFPNTALTDSFIEKGIIKKEDVEDEIEKGWGRWTPSLDLSRNKLNLFYDCLYFLTKLRFRSEFLIRKIQENKYFRENPKRLAKFLRFFSVDISSLDWDSRADKFKFLIFQGLTSLVKRDFKFL</sequence>
<evidence type="ECO:0000256" key="4">
    <source>
        <dbReference type="ARBA" id="ARBA00023004"/>
    </source>
</evidence>
<dbReference type="Gene3D" id="3.40.50.280">
    <property type="entry name" value="Cobalamin-binding domain"/>
    <property type="match status" value="1"/>
</dbReference>
<name>X0ZAA9_9ZZZZ</name>
<keyword evidence="4" id="KW-0408">Iron</keyword>
<dbReference type="GO" id="GO:0046872">
    <property type="term" value="F:metal ion binding"/>
    <property type="evidence" value="ECO:0007669"/>
    <property type="project" value="UniProtKB-KW"/>
</dbReference>
<dbReference type="PANTHER" id="PTHR43409">
    <property type="entry name" value="ANAEROBIC MAGNESIUM-PROTOPORPHYRIN IX MONOMETHYL ESTER CYCLASE-RELATED"/>
    <property type="match status" value="1"/>
</dbReference>
<dbReference type="InterPro" id="IPR007197">
    <property type="entry name" value="rSAM"/>
</dbReference>
<protein>
    <submittedName>
        <fullName evidence="8">Uncharacterized protein</fullName>
    </submittedName>
</protein>
<dbReference type="GO" id="GO:0003824">
    <property type="term" value="F:catalytic activity"/>
    <property type="evidence" value="ECO:0007669"/>
    <property type="project" value="InterPro"/>
</dbReference>
<comment type="cofactor">
    <cofactor evidence="1">
        <name>[4Fe-4S] cluster</name>
        <dbReference type="ChEBI" id="CHEBI:49883"/>
    </cofactor>
</comment>
<dbReference type="SFLD" id="SFLDG01082">
    <property type="entry name" value="B12-binding_domain_containing"/>
    <property type="match status" value="1"/>
</dbReference>
<evidence type="ECO:0000313" key="8">
    <source>
        <dbReference type="EMBL" id="GAG66375.1"/>
    </source>
</evidence>
<dbReference type="InterPro" id="IPR058240">
    <property type="entry name" value="rSAM_sf"/>
</dbReference>
<proteinExistence type="predicted"/>
<evidence type="ECO:0000259" key="6">
    <source>
        <dbReference type="PROSITE" id="PS51332"/>
    </source>
</evidence>
<dbReference type="InterPro" id="IPR006158">
    <property type="entry name" value="Cobalamin-bd"/>
</dbReference>
<dbReference type="SMART" id="SM00729">
    <property type="entry name" value="Elp3"/>
    <property type="match status" value="1"/>
</dbReference>
<keyword evidence="3" id="KW-0479">Metal-binding</keyword>
<dbReference type="EMBL" id="BART01007957">
    <property type="protein sequence ID" value="GAG66375.1"/>
    <property type="molecule type" value="Genomic_DNA"/>
</dbReference>
<reference evidence="8" key="1">
    <citation type="journal article" date="2014" name="Front. Microbiol.">
        <title>High frequency of phylogenetically diverse reductive dehalogenase-homologous genes in deep subseafloor sedimentary metagenomes.</title>
        <authorList>
            <person name="Kawai M."/>
            <person name="Futagami T."/>
            <person name="Toyoda A."/>
            <person name="Takaki Y."/>
            <person name="Nishi S."/>
            <person name="Hori S."/>
            <person name="Arai W."/>
            <person name="Tsubouchi T."/>
            <person name="Morono Y."/>
            <person name="Uchiyama I."/>
            <person name="Ito T."/>
            <person name="Fujiyama A."/>
            <person name="Inagaki F."/>
            <person name="Takami H."/>
        </authorList>
    </citation>
    <scope>NUCLEOTIDE SEQUENCE</scope>
    <source>
        <strain evidence="8">Expedition CK06-06</strain>
    </source>
</reference>
<dbReference type="Pfam" id="PF04055">
    <property type="entry name" value="Radical_SAM"/>
    <property type="match status" value="1"/>
</dbReference>
<dbReference type="GO" id="GO:0031419">
    <property type="term" value="F:cobalamin binding"/>
    <property type="evidence" value="ECO:0007669"/>
    <property type="project" value="InterPro"/>
</dbReference>
<dbReference type="AlphaFoldDB" id="X0ZAA9"/>
<keyword evidence="5" id="KW-0411">Iron-sulfur</keyword>
<feature type="domain" description="B12-binding" evidence="6">
    <location>
        <begin position="1"/>
        <end position="72"/>
    </location>
</feature>
<feature type="non-terminal residue" evidence="8">
    <location>
        <position position="1"/>
    </location>
</feature>
<dbReference type="InterPro" id="IPR006638">
    <property type="entry name" value="Elp3/MiaA/NifB-like_rSAM"/>
</dbReference>
<dbReference type="InterPro" id="IPR051198">
    <property type="entry name" value="BchE-like"/>
</dbReference>
<evidence type="ECO:0000256" key="1">
    <source>
        <dbReference type="ARBA" id="ARBA00001966"/>
    </source>
</evidence>
<dbReference type="PROSITE" id="PS51918">
    <property type="entry name" value="RADICAL_SAM"/>
    <property type="match status" value="1"/>
</dbReference>
<dbReference type="SFLD" id="SFLDS00029">
    <property type="entry name" value="Radical_SAM"/>
    <property type="match status" value="1"/>
</dbReference>
<keyword evidence="2" id="KW-0949">S-adenosyl-L-methionine</keyword>
<dbReference type="PROSITE" id="PS51332">
    <property type="entry name" value="B12_BINDING"/>
    <property type="match status" value="1"/>
</dbReference>
<evidence type="ECO:0000256" key="2">
    <source>
        <dbReference type="ARBA" id="ARBA00022691"/>
    </source>
</evidence>
<organism evidence="8">
    <name type="scientific">marine sediment metagenome</name>
    <dbReference type="NCBI Taxonomy" id="412755"/>
    <lineage>
        <taxon>unclassified sequences</taxon>
        <taxon>metagenomes</taxon>
        <taxon>ecological metagenomes</taxon>
    </lineage>
</organism>
<comment type="caution">
    <text evidence="8">The sequence shown here is derived from an EMBL/GenBank/DDBJ whole genome shotgun (WGS) entry which is preliminary data.</text>
</comment>
<gene>
    <name evidence="8" type="ORF">S01H4_17995</name>
</gene>
<dbReference type="GO" id="GO:0051536">
    <property type="term" value="F:iron-sulfur cluster binding"/>
    <property type="evidence" value="ECO:0007669"/>
    <property type="project" value="UniProtKB-KW"/>
</dbReference>
<accession>X0ZAA9</accession>
<dbReference type="Gene3D" id="3.80.30.20">
    <property type="entry name" value="tm_1862 like domain"/>
    <property type="match status" value="1"/>
</dbReference>
<feature type="non-terminal residue" evidence="8">
    <location>
        <position position="432"/>
    </location>
</feature>
<evidence type="ECO:0000259" key="7">
    <source>
        <dbReference type="PROSITE" id="PS51918"/>
    </source>
</evidence>
<evidence type="ECO:0000256" key="3">
    <source>
        <dbReference type="ARBA" id="ARBA00022723"/>
    </source>
</evidence>
<dbReference type="SUPFAM" id="SSF102114">
    <property type="entry name" value="Radical SAM enzymes"/>
    <property type="match status" value="1"/>
</dbReference>
<feature type="domain" description="Radical SAM core" evidence="7">
    <location>
        <begin position="119"/>
        <end position="341"/>
    </location>
</feature>